<dbReference type="Pfam" id="PF13304">
    <property type="entry name" value="AAA_21"/>
    <property type="match status" value="1"/>
</dbReference>
<organism evidence="2 3">
    <name type="scientific">Sphingomonas guangdongensis</name>
    <dbReference type="NCBI Taxonomy" id="1141890"/>
    <lineage>
        <taxon>Bacteria</taxon>
        <taxon>Pseudomonadati</taxon>
        <taxon>Pseudomonadota</taxon>
        <taxon>Alphaproteobacteria</taxon>
        <taxon>Sphingomonadales</taxon>
        <taxon>Sphingomonadaceae</taxon>
        <taxon>Sphingomonas</taxon>
    </lineage>
</organism>
<proteinExistence type="predicted"/>
<evidence type="ECO:0000313" key="2">
    <source>
        <dbReference type="EMBL" id="SOB80658.1"/>
    </source>
</evidence>
<dbReference type="Gene3D" id="3.40.50.300">
    <property type="entry name" value="P-loop containing nucleotide triphosphate hydrolases"/>
    <property type="match status" value="1"/>
</dbReference>
<dbReference type="PANTHER" id="PTHR32182">
    <property type="entry name" value="DNA REPLICATION AND REPAIR PROTEIN RECF"/>
    <property type="match status" value="1"/>
</dbReference>
<dbReference type="PANTHER" id="PTHR32182:SF25">
    <property type="entry name" value="SLR1056 PROTEIN"/>
    <property type="match status" value="1"/>
</dbReference>
<evidence type="ECO:0000259" key="1">
    <source>
        <dbReference type="Pfam" id="PF13304"/>
    </source>
</evidence>
<keyword evidence="3" id="KW-1185">Reference proteome</keyword>
<dbReference type="InterPro" id="IPR027417">
    <property type="entry name" value="P-loop_NTPase"/>
</dbReference>
<feature type="domain" description="ATPase AAA-type core" evidence="1">
    <location>
        <begin position="15"/>
        <end position="90"/>
    </location>
</feature>
<name>A0A285QGN3_9SPHN</name>
<gene>
    <name evidence="2" type="ORF">SAMN06297144_1174</name>
</gene>
<dbReference type="GO" id="GO:0000731">
    <property type="term" value="P:DNA synthesis involved in DNA repair"/>
    <property type="evidence" value="ECO:0007669"/>
    <property type="project" value="TreeGrafter"/>
</dbReference>
<protein>
    <submittedName>
        <fullName evidence="2">AAA domain-containing protein, putative AbiEii toxin, Type IV TA system</fullName>
    </submittedName>
</protein>
<sequence length="239" mass="25662">MSVALRLSTDLLEVQIVDEEERYTRLAERSDGLRQFVALHAFVAQAHADAPILLIDEAEQRLHYDAQADLVQMLARQRLASKVIYTTHSAGCLPEDLGHGIRPVKPVPDAPSTSRVVNKFWGKSSEGFSPLLLGLGAMTMAFFPTRRAVCVEGAGDMLLLPSMLREALGSETLGFQFVPGLSQAARALAPIVPSMAANVAFLVDGDDGGGKIAEGLRDGGVPQERIFNLKSGNGQAIEL</sequence>
<dbReference type="AlphaFoldDB" id="A0A285QGN3"/>
<reference evidence="2 3" key="1">
    <citation type="submission" date="2017-07" db="EMBL/GenBank/DDBJ databases">
        <authorList>
            <person name="Sun Z.S."/>
            <person name="Albrecht U."/>
            <person name="Echele G."/>
            <person name="Lee C.C."/>
        </authorList>
    </citation>
    <scope>NUCLEOTIDE SEQUENCE [LARGE SCALE GENOMIC DNA]</scope>
    <source>
        <strain evidence="2 3">CGMCC 1.12672</strain>
    </source>
</reference>
<dbReference type="EMBL" id="OBMI01000001">
    <property type="protein sequence ID" value="SOB80658.1"/>
    <property type="molecule type" value="Genomic_DNA"/>
</dbReference>
<dbReference type="GO" id="GO:0005524">
    <property type="term" value="F:ATP binding"/>
    <property type="evidence" value="ECO:0007669"/>
    <property type="project" value="InterPro"/>
</dbReference>
<evidence type="ECO:0000313" key="3">
    <source>
        <dbReference type="Proteomes" id="UP000219494"/>
    </source>
</evidence>
<accession>A0A285QGN3</accession>
<dbReference type="GO" id="GO:0006302">
    <property type="term" value="P:double-strand break repair"/>
    <property type="evidence" value="ECO:0007669"/>
    <property type="project" value="TreeGrafter"/>
</dbReference>
<dbReference type="GO" id="GO:0016887">
    <property type="term" value="F:ATP hydrolysis activity"/>
    <property type="evidence" value="ECO:0007669"/>
    <property type="project" value="InterPro"/>
</dbReference>
<dbReference type="Proteomes" id="UP000219494">
    <property type="component" value="Unassembled WGS sequence"/>
</dbReference>
<dbReference type="InterPro" id="IPR003959">
    <property type="entry name" value="ATPase_AAA_core"/>
</dbReference>
<dbReference type="SUPFAM" id="SSF52540">
    <property type="entry name" value="P-loop containing nucleoside triphosphate hydrolases"/>
    <property type="match status" value="1"/>
</dbReference>